<dbReference type="RefSeq" id="WP_217946357.1">
    <property type="nucleotide sequence ID" value="NZ_JAHTGR010000033.1"/>
</dbReference>
<dbReference type="EMBL" id="JAHTGR010000033">
    <property type="protein sequence ID" value="MBV6325474.1"/>
    <property type="molecule type" value="Genomic_DNA"/>
</dbReference>
<organism evidence="2 4">
    <name type="scientific">Duganella violaceipulchra</name>
    <dbReference type="NCBI Taxonomy" id="2849652"/>
    <lineage>
        <taxon>Bacteria</taxon>
        <taxon>Pseudomonadati</taxon>
        <taxon>Pseudomonadota</taxon>
        <taxon>Betaproteobacteria</taxon>
        <taxon>Burkholderiales</taxon>
        <taxon>Oxalobacteraceae</taxon>
        <taxon>Telluria group</taxon>
        <taxon>Duganella</taxon>
    </lineage>
</organism>
<dbReference type="EMBL" id="JALJZU010000024">
    <property type="protein sequence ID" value="MCP2012625.1"/>
    <property type="molecule type" value="Genomic_DNA"/>
</dbReference>
<reference evidence="3" key="2">
    <citation type="submission" date="2022-03" db="EMBL/GenBank/DDBJ databases">
        <title>Genome Encyclopedia of Bacteria and Archaea VI: Functional Genomics of Type Strains.</title>
        <authorList>
            <person name="Whitman W."/>
        </authorList>
    </citation>
    <scope>NUCLEOTIDE SEQUENCE</scope>
    <source>
        <strain evidence="3">HSC-15S17</strain>
    </source>
</reference>
<reference evidence="2" key="1">
    <citation type="submission" date="2021-07" db="EMBL/GenBank/DDBJ databases">
        <title>Characterization of violacein-producing bacteria and related species.</title>
        <authorList>
            <person name="Wilson H.S."/>
            <person name="De Leon M.E."/>
        </authorList>
    </citation>
    <scope>NUCLEOTIDE SEQUENCE</scope>
    <source>
        <strain evidence="2">HSC-15S17</strain>
    </source>
</reference>
<evidence type="ECO:0000313" key="4">
    <source>
        <dbReference type="Proteomes" id="UP001155901"/>
    </source>
</evidence>
<evidence type="ECO:0000256" key="1">
    <source>
        <dbReference type="SAM" id="SignalP"/>
    </source>
</evidence>
<evidence type="ECO:0000313" key="5">
    <source>
        <dbReference type="Proteomes" id="UP001162889"/>
    </source>
</evidence>
<feature type="chain" id="PRO_5041203744" evidence="1">
    <location>
        <begin position="24"/>
        <end position="418"/>
    </location>
</feature>
<dbReference type="CDD" id="cd15482">
    <property type="entry name" value="Sialidase_non-viral"/>
    <property type="match status" value="1"/>
</dbReference>
<accession>A0AA41HJ43</accession>
<feature type="signal peptide" evidence="1">
    <location>
        <begin position="1"/>
        <end position="23"/>
    </location>
</feature>
<proteinExistence type="predicted"/>
<keyword evidence="1" id="KW-0732">Signal</keyword>
<gene>
    <name evidence="2" type="ORF">KVP70_31660</name>
    <name evidence="3" type="ORF">L1274_006396</name>
</gene>
<keyword evidence="5" id="KW-1185">Reference proteome</keyword>
<protein>
    <submittedName>
        <fullName evidence="2">Glycoside hydrolase</fullName>
    </submittedName>
</protein>
<keyword evidence="2" id="KW-0378">Hydrolase</keyword>
<dbReference type="AlphaFoldDB" id="A0AA41HJ43"/>
<evidence type="ECO:0000313" key="3">
    <source>
        <dbReference type="EMBL" id="MCP2012625.1"/>
    </source>
</evidence>
<evidence type="ECO:0000313" key="2">
    <source>
        <dbReference type="EMBL" id="MBV6325474.1"/>
    </source>
</evidence>
<dbReference type="Proteomes" id="UP001155901">
    <property type="component" value="Unassembled WGS sequence"/>
</dbReference>
<dbReference type="Proteomes" id="UP001162889">
    <property type="component" value="Unassembled WGS sequence"/>
</dbReference>
<comment type="caution">
    <text evidence="2">The sequence shown here is derived from an EMBL/GenBank/DDBJ whole genome shotgun (WGS) entry which is preliminary data.</text>
</comment>
<dbReference type="GO" id="GO:0016787">
    <property type="term" value="F:hydrolase activity"/>
    <property type="evidence" value="ECO:0007669"/>
    <property type="project" value="UniProtKB-KW"/>
</dbReference>
<sequence length="418" mass="45435">MTNSNTYGHSSLAVVFTALLVMAAGSQAGEQEHVHGEGTDTAPVAHPTSHKMRAQLGSSAAFDSHGVLWMVGRDSSDLGGYLVLQKSADDGKTWGSKSRISSEPVVASGDERPRVNFGWHDEIYVTYSRPLEKPYTSEVRFIRSDDGGAHFSAPLTVHRDKQVITHGFASTEVDSEGIIYVTWVDKRDQQDAKDSGAAYPGAAQYYAVSKDGGRSFSGDYKISDHTCECCRSSIAVNQRGRPALLWRHIFAPNIRDHAIVELTQDGKLGQLERASFDNWAIDACPHQGPSLAFGPDGRRHQTWYSGGTDNGGLYYASQNRDGNLGVPMRLGTDQAGYADVAVSESQVEVVWKEFDGVTTHVNGMSSQDAGLTWKTCVLASTTGASDQPRLATKGRRIFLVWRTELKDAFVVRLPGGCS</sequence>
<name>A0AA41HJ43_9BURK</name>